<dbReference type="PANTHER" id="PTHR31302">
    <property type="entry name" value="TRANSMEMBRANE PROTEIN WITH METALLOPHOSPHOESTERASE DOMAIN-RELATED"/>
    <property type="match status" value="1"/>
</dbReference>
<dbReference type="PANTHER" id="PTHR31302:SF31">
    <property type="entry name" value="PHOSPHODIESTERASE YAEI"/>
    <property type="match status" value="1"/>
</dbReference>
<sequence length="253" mass="28769">MEINENPTSFKGFKILQLSDLHNKSFGNNNNRLVKKIIGENPDIIVMTGDMVNAKDNDFEVFINLAEQISKSFDVYYIVGNHEQDLNEDKRKILMDKLSEIGIRVLDNEKVTISRGAESINLYGLWFNLRYYKDLKNEYTKDVFFGTKQIQSILGDLDTDSYNILLTHNPLYADTYSNWGADLTLSGHIHGGMIRIPFVGGLLSPEREFFPEYDAGKYQVNGKILIVNRGLGNGDFGIRVFNPPEISVIMLSN</sequence>
<keyword evidence="2" id="KW-0378">Hydrolase</keyword>
<dbReference type="AlphaFoldDB" id="A0AB36TK14"/>
<evidence type="ECO:0000313" key="4">
    <source>
        <dbReference type="EMBL" id="PFH03845.1"/>
    </source>
</evidence>
<keyword evidence="1" id="KW-0479">Metal-binding</keyword>
<dbReference type="GO" id="GO:0009245">
    <property type="term" value="P:lipid A biosynthetic process"/>
    <property type="evidence" value="ECO:0007669"/>
    <property type="project" value="TreeGrafter"/>
</dbReference>
<dbReference type="InterPro" id="IPR029052">
    <property type="entry name" value="Metallo-depent_PP-like"/>
</dbReference>
<feature type="domain" description="Calcineurin-like phosphoesterase" evidence="3">
    <location>
        <begin position="13"/>
        <end position="191"/>
    </location>
</feature>
<evidence type="ECO:0000256" key="1">
    <source>
        <dbReference type="ARBA" id="ARBA00022723"/>
    </source>
</evidence>
<dbReference type="GO" id="GO:0008758">
    <property type="term" value="F:UDP-2,3-diacylglucosamine hydrolase activity"/>
    <property type="evidence" value="ECO:0007669"/>
    <property type="project" value="TreeGrafter"/>
</dbReference>
<accession>A0AB36TK14</accession>
<dbReference type="RefSeq" id="WP_003513837.1">
    <property type="nucleotide sequence ID" value="NZ_CP013828.1"/>
</dbReference>
<dbReference type="CDD" id="cd07385">
    <property type="entry name" value="MPP_YkuE_C"/>
    <property type="match status" value="1"/>
</dbReference>
<dbReference type="Gene3D" id="3.60.21.10">
    <property type="match status" value="1"/>
</dbReference>
<proteinExistence type="predicted"/>
<dbReference type="InterPro" id="IPR051158">
    <property type="entry name" value="Metallophosphoesterase_sf"/>
</dbReference>
<dbReference type="InterPro" id="IPR004843">
    <property type="entry name" value="Calcineurin-like_PHP"/>
</dbReference>
<evidence type="ECO:0000256" key="2">
    <source>
        <dbReference type="ARBA" id="ARBA00022801"/>
    </source>
</evidence>
<gene>
    <name evidence="4" type="ORF">M972_112664</name>
</gene>
<evidence type="ECO:0000313" key="5">
    <source>
        <dbReference type="Proteomes" id="UP000223596"/>
    </source>
</evidence>
<dbReference type="SMR" id="A0AB36TK14"/>
<evidence type="ECO:0000259" key="3">
    <source>
        <dbReference type="Pfam" id="PF00149"/>
    </source>
</evidence>
<comment type="caution">
    <text evidence="4">The sequence shown here is derived from an EMBL/GenBank/DDBJ whole genome shotgun (WGS) entry which is preliminary data.</text>
</comment>
<dbReference type="Proteomes" id="UP000223596">
    <property type="component" value="Unassembled WGS sequence"/>
</dbReference>
<dbReference type="SUPFAM" id="SSF56300">
    <property type="entry name" value="Metallo-dependent phosphatases"/>
    <property type="match status" value="1"/>
</dbReference>
<name>A0AB36TK14_ACETH</name>
<dbReference type="EMBL" id="PDBW01000001">
    <property type="protein sequence ID" value="PFH03845.1"/>
    <property type="molecule type" value="Genomic_DNA"/>
</dbReference>
<dbReference type="GO" id="GO:0016020">
    <property type="term" value="C:membrane"/>
    <property type="evidence" value="ECO:0007669"/>
    <property type="project" value="GOC"/>
</dbReference>
<dbReference type="GO" id="GO:0046872">
    <property type="term" value="F:metal ion binding"/>
    <property type="evidence" value="ECO:0007669"/>
    <property type="project" value="UniProtKB-KW"/>
</dbReference>
<organism evidence="4 5">
    <name type="scientific">Acetivibrio thermocellus AD2</name>
    <dbReference type="NCBI Taxonomy" id="1138384"/>
    <lineage>
        <taxon>Bacteria</taxon>
        <taxon>Bacillati</taxon>
        <taxon>Bacillota</taxon>
        <taxon>Clostridia</taxon>
        <taxon>Eubacteriales</taxon>
        <taxon>Oscillospiraceae</taxon>
        <taxon>Acetivibrio</taxon>
    </lineage>
</organism>
<dbReference type="Pfam" id="PF00149">
    <property type="entry name" value="Metallophos"/>
    <property type="match status" value="1"/>
</dbReference>
<protein>
    <recommendedName>
        <fullName evidence="3">Calcineurin-like phosphoesterase domain-containing protein</fullName>
    </recommendedName>
</protein>
<reference evidence="4 5" key="1">
    <citation type="submission" date="2017-09" db="EMBL/GenBank/DDBJ databases">
        <title>Evaluation of Pacific Biosciences Sequencing Technology to Finishing C. thermocellum Genome Sequences.</title>
        <authorList>
            <person name="Brown S."/>
        </authorList>
    </citation>
    <scope>NUCLEOTIDE SEQUENCE [LARGE SCALE GENOMIC DNA]</scope>
    <source>
        <strain evidence="4 5">AD2</strain>
    </source>
</reference>